<evidence type="ECO:0000256" key="1">
    <source>
        <dbReference type="SAM" id="MobiDB-lite"/>
    </source>
</evidence>
<keyword evidence="2" id="KW-1133">Transmembrane helix</keyword>
<reference evidence="3" key="2">
    <citation type="submission" date="2015-02" db="UniProtKB">
        <authorList>
            <consortium name="EnsemblMetazoa"/>
        </authorList>
    </citation>
    <scope>IDENTIFICATION</scope>
</reference>
<evidence type="ECO:0000256" key="2">
    <source>
        <dbReference type="SAM" id="Phobius"/>
    </source>
</evidence>
<protein>
    <submittedName>
        <fullName evidence="3">Uncharacterized protein</fullName>
    </submittedName>
</protein>
<keyword evidence="2" id="KW-0812">Transmembrane</keyword>
<keyword evidence="2" id="KW-0472">Membrane</keyword>
<dbReference type="EnsemblMetazoa" id="SMAR012771-RA">
    <property type="protein sequence ID" value="SMAR012771-PA"/>
    <property type="gene ID" value="SMAR012771"/>
</dbReference>
<evidence type="ECO:0000313" key="3">
    <source>
        <dbReference type="EnsemblMetazoa" id="SMAR012771-PA"/>
    </source>
</evidence>
<name>T1JG03_STRMM</name>
<dbReference type="HOGENOM" id="CLU_2064402_0_0_1"/>
<feature type="transmembrane region" description="Helical" evidence="2">
    <location>
        <begin position="47"/>
        <end position="68"/>
    </location>
</feature>
<dbReference type="AlphaFoldDB" id="T1JG03"/>
<dbReference type="EMBL" id="JH432192">
    <property type="status" value="NOT_ANNOTATED_CDS"/>
    <property type="molecule type" value="Genomic_DNA"/>
</dbReference>
<sequence length="119" mass="13719">MIRFNDQVELQVLDDEDQQSNSTDKTLQERPKFKPRRSDDLPRKAKLIIFIVALILLCMCLILVGVTLKMAPLIDDMGDRFCEKFPSEEKQLMKFVKWKAVVNGEIRVVMDSSCINQGT</sequence>
<dbReference type="Proteomes" id="UP000014500">
    <property type="component" value="Unassembled WGS sequence"/>
</dbReference>
<evidence type="ECO:0000313" key="4">
    <source>
        <dbReference type="Proteomes" id="UP000014500"/>
    </source>
</evidence>
<proteinExistence type="predicted"/>
<keyword evidence="4" id="KW-1185">Reference proteome</keyword>
<accession>T1JG03</accession>
<reference evidence="4" key="1">
    <citation type="submission" date="2011-05" db="EMBL/GenBank/DDBJ databases">
        <authorList>
            <person name="Richards S.R."/>
            <person name="Qu J."/>
            <person name="Jiang H."/>
            <person name="Jhangiani S.N."/>
            <person name="Agravi P."/>
            <person name="Goodspeed R."/>
            <person name="Gross S."/>
            <person name="Mandapat C."/>
            <person name="Jackson L."/>
            <person name="Mathew T."/>
            <person name="Pu L."/>
            <person name="Thornton R."/>
            <person name="Saada N."/>
            <person name="Wilczek-Boney K.B."/>
            <person name="Lee S."/>
            <person name="Kovar C."/>
            <person name="Wu Y."/>
            <person name="Scherer S.E."/>
            <person name="Worley K.C."/>
            <person name="Muzny D.M."/>
            <person name="Gibbs R."/>
        </authorList>
    </citation>
    <scope>NUCLEOTIDE SEQUENCE</scope>
    <source>
        <strain evidence="4">Brora</strain>
    </source>
</reference>
<feature type="region of interest" description="Disordered" evidence="1">
    <location>
        <begin position="13"/>
        <end position="39"/>
    </location>
</feature>
<organism evidence="3 4">
    <name type="scientific">Strigamia maritima</name>
    <name type="common">European centipede</name>
    <name type="synonym">Geophilus maritimus</name>
    <dbReference type="NCBI Taxonomy" id="126957"/>
    <lineage>
        <taxon>Eukaryota</taxon>
        <taxon>Metazoa</taxon>
        <taxon>Ecdysozoa</taxon>
        <taxon>Arthropoda</taxon>
        <taxon>Myriapoda</taxon>
        <taxon>Chilopoda</taxon>
        <taxon>Pleurostigmophora</taxon>
        <taxon>Geophilomorpha</taxon>
        <taxon>Linotaeniidae</taxon>
        <taxon>Strigamia</taxon>
    </lineage>
</organism>
<feature type="compositionally biased region" description="Basic and acidic residues" evidence="1">
    <location>
        <begin position="26"/>
        <end position="39"/>
    </location>
</feature>